<feature type="compositionally biased region" description="Acidic residues" evidence="4">
    <location>
        <begin position="82"/>
        <end position="96"/>
    </location>
</feature>
<proteinExistence type="inferred from homology"/>
<feature type="domain" description="Sas10 C-terminal" evidence="5">
    <location>
        <begin position="618"/>
        <end position="690"/>
    </location>
</feature>
<dbReference type="EMBL" id="JABMIG020000237">
    <property type="protein sequence ID" value="KAL3784403.1"/>
    <property type="molecule type" value="Genomic_DNA"/>
</dbReference>
<comment type="subcellular location">
    <subcellularLocation>
        <location evidence="1">Nucleus</location>
    </subcellularLocation>
</comment>
<feature type="region of interest" description="Disordered" evidence="4">
    <location>
        <begin position="1"/>
        <end position="136"/>
    </location>
</feature>
<reference evidence="6 7" key="1">
    <citation type="journal article" date="2020" name="G3 (Bethesda)">
        <title>Improved Reference Genome for Cyclotella cryptica CCMP332, a Model for Cell Wall Morphogenesis, Salinity Adaptation, and Lipid Production in Diatoms (Bacillariophyta).</title>
        <authorList>
            <person name="Roberts W.R."/>
            <person name="Downey K.M."/>
            <person name="Ruck E.C."/>
            <person name="Traller J.C."/>
            <person name="Alverson A.J."/>
        </authorList>
    </citation>
    <scope>NUCLEOTIDE SEQUENCE [LARGE SCALE GENOMIC DNA]</scope>
    <source>
        <strain evidence="6 7">CCMP332</strain>
    </source>
</reference>
<organism evidence="6 7">
    <name type="scientific">Cyclotella cryptica</name>
    <dbReference type="NCBI Taxonomy" id="29204"/>
    <lineage>
        <taxon>Eukaryota</taxon>
        <taxon>Sar</taxon>
        <taxon>Stramenopiles</taxon>
        <taxon>Ochrophyta</taxon>
        <taxon>Bacillariophyta</taxon>
        <taxon>Coscinodiscophyceae</taxon>
        <taxon>Thalassiosirophycidae</taxon>
        <taxon>Stephanodiscales</taxon>
        <taxon>Stephanodiscaceae</taxon>
        <taxon>Cyclotella</taxon>
    </lineage>
</organism>
<evidence type="ECO:0000256" key="3">
    <source>
        <dbReference type="ARBA" id="ARBA00023242"/>
    </source>
</evidence>
<sequence length="694" mass="77270">MGRKSRHSAKTGDKSLYQSRSSYAADRGDNSDDDRMYNEVERHYNEHIDRDFLRLDDDETEEEEDDGITTKREGVFDLGMASDDDDDDDENDDQESHEDTRGEMDKAHSPPSSDEESSDDEDSSHQDNEKTDIFNWGSKKHLYYHGDTADLEIGQDENDAILEEEAGKEVQMARLRDMEEEDFILEDLVNAQQTGGTSAKNRAKRKEKSVLSRKDKMKLVKSTHPELMPVIDHFRQGLEDFVESTAIVGGALLSDDVGNEPEAVGSTPEGLQYLITKSMLQASQALNLSLYLLLKADQASSKSNSVLSIEHSDNSFLIDDDVDNIQSHPVMDRLNQLSRLTDKLRENVEDKTPGLRNQMRSLVKAAALLKGQYEDSSDESSEAKESDAEAPGVDDDLGDQQADSRTPPNQSASDSQTEASSNTDEDDESEAAMQRKILTEAKFAVRKQDIDNGAASKTSSGRTRRVAPPPSIDYGDDAEEISEKALEAGRKLASRLNSIAQKSSSVKGKNKQAVSREDDQDEYERLQRGLSMMDEEFGIGSDGGDDDEEEEEEAEGFGDGDEDDFYDKVKSKSKAKKEAKKQMYAVAPKYPRLEEEVEDASGTDMNLTFFCQLAILPGERAIGRAIMKNRGLVAHKPKINRNPRVKKREQYRKALIRRKGAVREVRTGEGHVYGGESTGIKSGISRSRKLGGGR</sequence>
<dbReference type="GO" id="GO:0005634">
    <property type="term" value="C:nucleus"/>
    <property type="evidence" value="ECO:0007669"/>
    <property type="project" value="UniProtKB-SubCell"/>
</dbReference>
<comment type="similarity">
    <text evidence="2">Belongs to the SAS10 family.</text>
</comment>
<keyword evidence="7" id="KW-1185">Reference proteome</keyword>
<feature type="compositionally biased region" description="Polar residues" evidence="4">
    <location>
        <begin position="401"/>
        <end position="422"/>
    </location>
</feature>
<feature type="compositionally biased region" description="Basic and acidic residues" evidence="4">
    <location>
        <begin position="123"/>
        <end position="132"/>
    </location>
</feature>
<accession>A0ABD3P8R3</accession>
<evidence type="ECO:0000256" key="2">
    <source>
        <dbReference type="ARBA" id="ARBA00010979"/>
    </source>
</evidence>
<dbReference type="PANTHER" id="PTHR13237:SF8">
    <property type="entry name" value="SOMETHING ABOUT SILENCING PROTEIN 10"/>
    <property type="match status" value="1"/>
</dbReference>
<evidence type="ECO:0000259" key="5">
    <source>
        <dbReference type="Pfam" id="PF09368"/>
    </source>
</evidence>
<gene>
    <name evidence="6" type="ORF">HJC23_001287</name>
</gene>
<feature type="region of interest" description="Disordered" evidence="4">
    <location>
        <begin position="673"/>
        <end position="694"/>
    </location>
</feature>
<dbReference type="InterPro" id="IPR018972">
    <property type="entry name" value="Sas10_C_dom"/>
</dbReference>
<dbReference type="Proteomes" id="UP001516023">
    <property type="component" value="Unassembled WGS sequence"/>
</dbReference>
<dbReference type="Pfam" id="PF09368">
    <property type="entry name" value="Sas10"/>
    <property type="match status" value="1"/>
</dbReference>
<keyword evidence="3" id="KW-0539">Nucleus</keyword>
<dbReference type="PANTHER" id="PTHR13237">
    <property type="entry name" value="SOMETHING ABOUT SILENCING PROTEIN 10-RELATED"/>
    <property type="match status" value="1"/>
</dbReference>
<evidence type="ECO:0000256" key="1">
    <source>
        <dbReference type="ARBA" id="ARBA00004123"/>
    </source>
</evidence>
<evidence type="ECO:0000313" key="7">
    <source>
        <dbReference type="Proteomes" id="UP001516023"/>
    </source>
</evidence>
<feature type="compositionally biased region" description="Acidic residues" evidence="4">
    <location>
        <begin position="56"/>
        <end position="67"/>
    </location>
</feature>
<protein>
    <recommendedName>
        <fullName evidence="5">Sas10 C-terminal domain-containing protein</fullName>
    </recommendedName>
</protein>
<feature type="region of interest" description="Disordered" evidence="4">
    <location>
        <begin position="371"/>
        <end position="480"/>
    </location>
</feature>
<evidence type="ECO:0000256" key="4">
    <source>
        <dbReference type="SAM" id="MobiDB-lite"/>
    </source>
</evidence>
<name>A0ABD3P8R3_9STRA</name>
<feature type="compositionally biased region" description="Basic and acidic residues" evidence="4">
    <location>
        <begin position="97"/>
        <end position="108"/>
    </location>
</feature>
<evidence type="ECO:0000313" key="6">
    <source>
        <dbReference type="EMBL" id="KAL3784403.1"/>
    </source>
</evidence>
<dbReference type="AlphaFoldDB" id="A0ABD3P8R3"/>
<feature type="compositionally biased region" description="Acidic residues" evidence="4">
    <location>
        <begin position="533"/>
        <end position="565"/>
    </location>
</feature>
<comment type="caution">
    <text evidence="6">The sequence shown here is derived from an EMBL/GenBank/DDBJ whole genome shotgun (WGS) entry which is preliminary data.</text>
</comment>
<feature type="compositionally biased region" description="Polar residues" evidence="4">
    <location>
        <begin position="498"/>
        <end position="507"/>
    </location>
</feature>
<feature type="compositionally biased region" description="Basic and acidic residues" evidence="4">
    <location>
        <begin position="26"/>
        <end position="55"/>
    </location>
</feature>
<feature type="region of interest" description="Disordered" evidence="4">
    <location>
        <begin position="498"/>
        <end position="578"/>
    </location>
</feature>
<feature type="compositionally biased region" description="Acidic residues" evidence="4">
    <location>
        <begin position="113"/>
        <end position="122"/>
    </location>
</feature>